<evidence type="ECO:0000256" key="3">
    <source>
        <dbReference type="ARBA" id="ARBA00022729"/>
    </source>
</evidence>
<keyword evidence="4" id="KW-0186">Copper</keyword>
<dbReference type="PANTHER" id="PTHR34820:SF4">
    <property type="entry name" value="INNER MEMBRANE PROTEIN YEBZ"/>
    <property type="match status" value="1"/>
</dbReference>
<organism evidence="9 10">
    <name type="scientific">Sinomonas cyclohexanicum</name>
    <name type="common">Corynebacterium cyclohexanicum</name>
    <dbReference type="NCBI Taxonomy" id="322009"/>
    <lineage>
        <taxon>Bacteria</taxon>
        <taxon>Bacillati</taxon>
        <taxon>Actinomycetota</taxon>
        <taxon>Actinomycetes</taxon>
        <taxon>Micrococcales</taxon>
        <taxon>Micrococcaceae</taxon>
        <taxon>Sinomonas</taxon>
    </lineage>
</organism>
<dbReference type="InterPro" id="IPR014755">
    <property type="entry name" value="Cu-Rt/internalin_Ig-like"/>
</dbReference>
<dbReference type="EMBL" id="AP024525">
    <property type="protein sequence ID" value="BCT74559.1"/>
    <property type="molecule type" value="Genomic_DNA"/>
</dbReference>
<comment type="subcellular location">
    <subcellularLocation>
        <location evidence="1">Cell envelope</location>
    </subcellularLocation>
</comment>
<keyword evidence="6" id="KW-0472">Membrane</keyword>
<feature type="region of interest" description="Disordered" evidence="5">
    <location>
        <begin position="195"/>
        <end position="215"/>
    </location>
</feature>
<evidence type="ECO:0000313" key="10">
    <source>
        <dbReference type="Proteomes" id="UP001319861"/>
    </source>
</evidence>
<feature type="domain" description="CopC" evidence="8">
    <location>
        <begin position="27"/>
        <end position="119"/>
    </location>
</feature>
<keyword evidence="6" id="KW-1133">Transmembrane helix</keyword>
<feature type="region of interest" description="Disordered" evidence="5">
    <location>
        <begin position="130"/>
        <end position="164"/>
    </location>
</feature>
<evidence type="ECO:0000256" key="7">
    <source>
        <dbReference type="SAM" id="SignalP"/>
    </source>
</evidence>
<dbReference type="SUPFAM" id="SSF81296">
    <property type="entry name" value="E set domains"/>
    <property type="match status" value="1"/>
</dbReference>
<evidence type="ECO:0000256" key="6">
    <source>
        <dbReference type="SAM" id="Phobius"/>
    </source>
</evidence>
<keyword evidence="3 7" id="KW-0732">Signal</keyword>
<dbReference type="Proteomes" id="UP001319861">
    <property type="component" value="Chromosome"/>
</dbReference>
<proteinExistence type="predicted"/>
<keyword evidence="2" id="KW-0479">Metal-binding</keyword>
<feature type="compositionally biased region" description="Polar residues" evidence="5">
    <location>
        <begin position="150"/>
        <end position="159"/>
    </location>
</feature>
<dbReference type="InterPro" id="IPR007348">
    <property type="entry name" value="CopC_dom"/>
</dbReference>
<dbReference type="Gene3D" id="2.60.40.1220">
    <property type="match status" value="1"/>
</dbReference>
<evidence type="ECO:0000313" key="9">
    <source>
        <dbReference type="EMBL" id="BCT74559.1"/>
    </source>
</evidence>
<dbReference type="PANTHER" id="PTHR34820">
    <property type="entry name" value="INNER MEMBRANE PROTEIN YEBZ"/>
    <property type="match status" value="1"/>
</dbReference>
<evidence type="ECO:0000256" key="4">
    <source>
        <dbReference type="ARBA" id="ARBA00023008"/>
    </source>
</evidence>
<name>A0ABM7PR71_SINCY</name>
<evidence type="ECO:0000256" key="1">
    <source>
        <dbReference type="ARBA" id="ARBA00004196"/>
    </source>
</evidence>
<feature type="chain" id="PRO_5046294154" description="CopC domain-containing protein" evidence="7">
    <location>
        <begin position="27"/>
        <end position="215"/>
    </location>
</feature>
<dbReference type="InterPro" id="IPR032694">
    <property type="entry name" value="CopC/D"/>
</dbReference>
<sequence>MHILRRALAALAAMALIVVAPAPAFAHDALEGSAPTSGATVASVPDEVRLDFSERPLGVGAEIRVTDASGTSWSDGTPQVVDRSVHQKLRTGAPGGAYTVVWRVVSSDSHPIEGTFTFMATAGSAAGSTTAAAAPGASTSPGAGGAPGIQASQPGNAQTPPAAPAAPGDFPWVIVVFAVVAVGLLAALGIGARRRLGRGEGSDDSGPGASGPAGA</sequence>
<reference evidence="9 10" key="1">
    <citation type="journal article" date="2021" name="J. Biosci. Bioeng.">
        <title>Identification and characterization of a chc gene cluster responsible for the aromatization pathway of cyclohexanecarboxylate degradation in Sinomonas cyclohexanicum ATCC 51369.</title>
        <authorList>
            <person name="Yamamoto T."/>
            <person name="Hasegawa Y."/>
            <person name="Lau P.C.K."/>
            <person name="Iwaki H."/>
        </authorList>
    </citation>
    <scope>NUCLEOTIDE SEQUENCE [LARGE SCALE GENOMIC DNA]</scope>
    <source>
        <strain evidence="9 10">ATCC 51369</strain>
    </source>
</reference>
<feature type="transmembrane region" description="Helical" evidence="6">
    <location>
        <begin position="170"/>
        <end position="190"/>
    </location>
</feature>
<protein>
    <recommendedName>
        <fullName evidence="8">CopC domain-containing protein</fullName>
    </recommendedName>
</protein>
<dbReference type="InterPro" id="IPR014756">
    <property type="entry name" value="Ig_E-set"/>
</dbReference>
<keyword evidence="6" id="KW-0812">Transmembrane</keyword>
<gene>
    <name evidence="9" type="ORF">SCMU_04010</name>
</gene>
<feature type="signal peptide" evidence="7">
    <location>
        <begin position="1"/>
        <end position="26"/>
    </location>
</feature>
<dbReference type="Pfam" id="PF04234">
    <property type="entry name" value="CopC"/>
    <property type="match status" value="1"/>
</dbReference>
<evidence type="ECO:0000256" key="5">
    <source>
        <dbReference type="SAM" id="MobiDB-lite"/>
    </source>
</evidence>
<dbReference type="RefSeq" id="WP_229231293.1">
    <property type="nucleotide sequence ID" value="NZ_AP024525.1"/>
</dbReference>
<accession>A0ABM7PR71</accession>
<keyword evidence="10" id="KW-1185">Reference proteome</keyword>
<feature type="compositionally biased region" description="Low complexity" evidence="5">
    <location>
        <begin position="130"/>
        <end position="141"/>
    </location>
</feature>
<evidence type="ECO:0000259" key="8">
    <source>
        <dbReference type="Pfam" id="PF04234"/>
    </source>
</evidence>
<evidence type="ECO:0000256" key="2">
    <source>
        <dbReference type="ARBA" id="ARBA00022723"/>
    </source>
</evidence>